<dbReference type="AlphaFoldDB" id="A0A9D4HVR9"/>
<keyword evidence="3" id="KW-1185">Reference proteome</keyword>
<keyword evidence="1" id="KW-0812">Transmembrane</keyword>
<gene>
    <name evidence="2" type="ORF">DPMN_057149</name>
</gene>
<sequence length="67" mass="7940">MMAMVVAIMDMMMMMLLLMMFMMMIMTTTTRRRRRRRKMGRGLEWGGGRGDVDGVRWRRKGAEGKCM</sequence>
<feature type="transmembrane region" description="Helical" evidence="1">
    <location>
        <begin position="6"/>
        <end position="29"/>
    </location>
</feature>
<accession>A0A9D4HVR9</accession>
<evidence type="ECO:0000313" key="2">
    <source>
        <dbReference type="EMBL" id="KAH3731143.1"/>
    </source>
</evidence>
<reference evidence="2" key="2">
    <citation type="submission" date="2020-11" db="EMBL/GenBank/DDBJ databases">
        <authorList>
            <person name="McCartney M.A."/>
            <person name="Auch B."/>
            <person name="Kono T."/>
            <person name="Mallez S."/>
            <person name="Becker A."/>
            <person name="Gohl D.M."/>
            <person name="Silverstein K.A.T."/>
            <person name="Koren S."/>
            <person name="Bechman K.B."/>
            <person name="Herman A."/>
            <person name="Abrahante J.E."/>
            <person name="Garbe J."/>
        </authorList>
    </citation>
    <scope>NUCLEOTIDE SEQUENCE</scope>
    <source>
        <strain evidence="2">Duluth1</strain>
        <tissue evidence="2">Whole animal</tissue>
    </source>
</reference>
<dbReference type="EMBL" id="JAIWYP010000012">
    <property type="protein sequence ID" value="KAH3731143.1"/>
    <property type="molecule type" value="Genomic_DNA"/>
</dbReference>
<proteinExistence type="predicted"/>
<organism evidence="2 3">
    <name type="scientific">Dreissena polymorpha</name>
    <name type="common">Zebra mussel</name>
    <name type="synonym">Mytilus polymorpha</name>
    <dbReference type="NCBI Taxonomy" id="45954"/>
    <lineage>
        <taxon>Eukaryota</taxon>
        <taxon>Metazoa</taxon>
        <taxon>Spiralia</taxon>
        <taxon>Lophotrochozoa</taxon>
        <taxon>Mollusca</taxon>
        <taxon>Bivalvia</taxon>
        <taxon>Autobranchia</taxon>
        <taxon>Heteroconchia</taxon>
        <taxon>Euheterodonta</taxon>
        <taxon>Imparidentia</taxon>
        <taxon>Neoheterodontei</taxon>
        <taxon>Myida</taxon>
        <taxon>Dreissenoidea</taxon>
        <taxon>Dreissenidae</taxon>
        <taxon>Dreissena</taxon>
    </lineage>
</organism>
<reference evidence="2" key="1">
    <citation type="journal article" date="2019" name="bioRxiv">
        <title>The Genome of the Zebra Mussel, Dreissena polymorpha: A Resource for Invasive Species Research.</title>
        <authorList>
            <person name="McCartney M.A."/>
            <person name="Auch B."/>
            <person name="Kono T."/>
            <person name="Mallez S."/>
            <person name="Zhang Y."/>
            <person name="Obille A."/>
            <person name="Becker A."/>
            <person name="Abrahante J.E."/>
            <person name="Garbe J."/>
            <person name="Badalamenti J.P."/>
            <person name="Herman A."/>
            <person name="Mangelson H."/>
            <person name="Liachko I."/>
            <person name="Sullivan S."/>
            <person name="Sone E.D."/>
            <person name="Koren S."/>
            <person name="Silverstein K.A.T."/>
            <person name="Beckman K.B."/>
            <person name="Gohl D.M."/>
        </authorList>
    </citation>
    <scope>NUCLEOTIDE SEQUENCE</scope>
    <source>
        <strain evidence="2">Duluth1</strain>
        <tissue evidence="2">Whole animal</tissue>
    </source>
</reference>
<protein>
    <submittedName>
        <fullName evidence="2">Uncharacterized protein</fullName>
    </submittedName>
</protein>
<comment type="caution">
    <text evidence="2">The sequence shown here is derived from an EMBL/GenBank/DDBJ whole genome shotgun (WGS) entry which is preliminary data.</text>
</comment>
<keyword evidence="1" id="KW-1133">Transmembrane helix</keyword>
<evidence type="ECO:0000256" key="1">
    <source>
        <dbReference type="SAM" id="Phobius"/>
    </source>
</evidence>
<name>A0A9D4HVR9_DREPO</name>
<keyword evidence="1" id="KW-0472">Membrane</keyword>
<evidence type="ECO:0000313" key="3">
    <source>
        <dbReference type="Proteomes" id="UP000828390"/>
    </source>
</evidence>
<dbReference type="Proteomes" id="UP000828390">
    <property type="component" value="Unassembled WGS sequence"/>
</dbReference>